<organism evidence="1 2">
    <name type="scientific">Sporosarcina quadrami</name>
    <dbReference type="NCBI Taxonomy" id="2762234"/>
    <lineage>
        <taxon>Bacteria</taxon>
        <taxon>Bacillati</taxon>
        <taxon>Bacillota</taxon>
        <taxon>Bacilli</taxon>
        <taxon>Bacillales</taxon>
        <taxon>Caryophanaceae</taxon>
        <taxon>Sporosarcina</taxon>
    </lineage>
</organism>
<protein>
    <submittedName>
        <fullName evidence="1">Uncharacterized protein</fullName>
    </submittedName>
</protein>
<name>A0ABR8UBZ1_9BACL</name>
<gene>
    <name evidence="1" type="ORF">H9649_12040</name>
</gene>
<accession>A0ABR8UBZ1</accession>
<evidence type="ECO:0000313" key="2">
    <source>
        <dbReference type="Proteomes" id="UP000626786"/>
    </source>
</evidence>
<sequence>MNLIVLFRSLFKKRKWKRKKEPIDEPKLSTLERIHILKEGGTVSEDSTIHTGSVLDRIHGIKNEERNEPAFEFITLNKQNTNRTGE</sequence>
<keyword evidence="2" id="KW-1185">Reference proteome</keyword>
<comment type="caution">
    <text evidence="1">The sequence shown here is derived from an EMBL/GenBank/DDBJ whole genome shotgun (WGS) entry which is preliminary data.</text>
</comment>
<reference evidence="1 2" key="1">
    <citation type="submission" date="2020-08" db="EMBL/GenBank/DDBJ databases">
        <title>A Genomic Blueprint of the Chicken Gut Microbiome.</title>
        <authorList>
            <person name="Gilroy R."/>
            <person name="Ravi A."/>
            <person name="Getino M."/>
            <person name="Pursley I."/>
            <person name="Horton D.L."/>
            <person name="Alikhan N.-F."/>
            <person name="Baker D."/>
            <person name="Gharbi K."/>
            <person name="Hall N."/>
            <person name="Watson M."/>
            <person name="Adriaenssens E.M."/>
            <person name="Foster-Nyarko E."/>
            <person name="Jarju S."/>
            <person name="Secka A."/>
            <person name="Antonio M."/>
            <person name="Oren A."/>
            <person name="Chaudhuri R."/>
            <person name="La Ragione R.M."/>
            <person name="Hildebrand F."/>
            <person name="Pallen M.J."/>
        </authorList>
    </citation>
    <scope>NUCLEOTIDE SEQUENCE [LARGE SCALE GENOMIC DNA]</scope>
    <source>
        <strain evidence="1 2">Sa2YVA2</strain>
    </source>
</reference>
<dbReference type="EMBL" id="JACSQN010000010">
    <property type="protein sequence ID" value="MBD7985320.1"/>
    <property type="molecule type" value="Genomic_DNA"/>
</dbReference>
<evidence type="ECO:0000313" key="1">
    <source>
        <dbReference type="EMBL" id="MBD7985320.1"/>
    </source>
</evidence>
<dbReference type="Proteomes" id="UP000626786">
    <property type="component" value="Unassembled WGS sequence"/>
</dbReference>
<proteinExistence type="predicted"/>
<dbReference type="RefSeq" id="WP_191695142.1">
    <property type="nucleotide sequence ID" value="NZ_JACSQN010000010.1"/>
</dbReference>